<dbReference type="EMBL" id="SZQL01000001">
    <property type="protein sequence ID" value="TKK71779.1"/>
    <property type="molecule type" value="Genomic_DNA"/>
</dbReference>
<evidence type="ECO:0000256" key="2">
    <source>
        <dbReference type="ARBA" id="ARBA00022475"/>
    </source>
</evidence>
<accession>A0A4U3LAQ0</accession>
<dbReference type="PANTHER" id="PTHR40277">
    <property type="entry name" value="BLL5419 PROTEIN"/>
    <property type="match status" value="1"/>
</dbReference>
<dbReference type="PANTHER" id="PTHR40277:SF1">
    <property type="entry name" value="BLL5419 PROTEIN"/>
    <property type="match status" value="1"/>
</dbReference>
<evidence type="ECO:0000256" key="5">
    <source>
        <dbReference type="ARBA" id="ARBA00023136"/>
    </source>
</evidence>
<feature type="transmembrane region" description="Helical" evidence="6">
    <location>
        <begin position="181"/>
        <end position="203"/>
    </location>
</feature>
<dbReference type="Proteomes" id="UP000305848">
    <property type="component" value="Unassembled WGS sequence"/>
</dbReference>
<dbReference type="InterPro" id="IPR022791">
    <property type="entry name" value="L-PG_synthase/AglD"/>
</dbReference>
<proteinExistence type="predicted"/>
<keyword evidence="5 6" id="KW-0472">Membrane</keyword>
<feature type="transmembrane region" description="Helical" evidence="6">
    <location>
        <begin position="80"/>
        <end position="98"/>
    </location>
</feature>
<keyword evidence="3 6" id="KW-0812">Transmembrane</keyword>
<dbReference type="Pfam" id="PF03706">
    <property type="entry name" value="LPG_synthase_TM"/>
    <property type="match status" value="1"/>
</dbReference>
<gene>
    <name evidence="7" type="ORF">FC093_01810</name>
</gene>
<dbReference type="RefSeq" id="WP_137260019.1">
    <property type="nucleotide sequence ID" value="NZ_SZQL01000001.1"/>
</dbReference>
<evidence type="ECO:0000313" key="7">
    <source>
        <dbReference type="EMBL" id="TKK71779.1"/>
    </source>
</evidence>
<comment type="subcellular location">
    <subcellularLocation>
        <location evidence="1">Cell membrane</location>
        <topology evidence="1">Multi-pass membrane protein</topology>
    </subcellularLocation>
</comment>
<evidence type="ECO:0000256" key="1">
    <source>
        <dbReference type="ARBA" id="ARBA00004651"/>
    </source>
</evidence>
<feature type="transmembrane region" description="Helical" evidence="6">
    <location>
        <begin position="118"/>
        <end position="144"/>
    </location>
</feature>
<feature type="transmembrane region" description="Helical" evidence="6">
    <location>
        <begin position="151"/>
        <end position="169"/>
    </location>
</feature>
<comment type="caution">
    <text evidence="7">The sequence shown here is derived from an EMBL/GenBank/DDBJ whole genome shotgun (WGS) entry which is preliminary data.</text>
</comment>
<evidence type="ECO:0000256" key="4">
    <source>
        <dbReference type="ARBA" id="ARBA00022989"/>
    </source>
</evidence>
<feature type="transmembrane region" description="Helical" evidence="6">
    <location>
        <begin position="46"/>
        <end position="68"/>
    </location>
</feature>
<dbReference type="GO" id="GO:0005886">
    <property type="term" value="C:plasma membrane"/>
    <property type="evidence" value="ECO:0007669"/>
    <property type="project" value="UniProtKB-SubCell"/>
</dbReference>
<feature type="transmembrane region" description="Helical" evidence="6">
    <location>
        <begin position="7"/>
        <end position="26"/>
    </location>
</feature>
<name>A0A4U3LAQ0_9BACT</name>
<evidence type="ECO:0000313" key="8">
    <source>
        <dbReference type="Proteomes" id="UP000305848"/>
    </source>
</evidence>
<feature type="transmembrane region" description="Helical" evidence="6">
    <location>
        <begin position="215"/>
        <end position="237"/>
    </location>
</feature>
<keyword evidence="4 6" id="KW-1133">Transmembrane helix</keyword>
<organism evidence="7 8">
    <name type="scientific">Ilyomonas limi</name>
    <dbReference type="NCBI Taxonomy" id="2575867"/>
    <lineage>
        <taxon>Bacteria</taxon>
        <taxon>Pseudomonadati</taxon>
        <taxon>Bacteroidota</taxon>
        <taxon>Chitinophagia</taxon>
        <taxon>Chitinophagales</taxon>
        <taxon>Chitinophagaceae</taxon>
        <taxon>Ilyomonas</taxon>
    </lineage>
</organism>
<reference evidence="7 8" key="1">
    <citation type="submission" date="2019-05" db="EMBL/GenBank/DDBJ databases">
        <title>Panacibacter sp. strain 17mud1-8 Genome sequencing and assembly.</title>
        <authorList>
            <person name="Chhetri G."/>
        </authorList>
    </citation>
    <scope>NUCLEOTIDE SEQUENCE [LARGE SCALE GENOMIC DNA]</scope>
    <source>
        <strain evidence="7 8">17mud1-8</strain>
    </source>
</reference>
<keyword evidence="8" id="KW-1185">Reference proteome</keyword>
<evidence type="ECO:0000256" key="3">
    <source>
        <dbReference type="ARBA" id="ARBA00022692"/>
    </source>
</evidence>
<dbReference type="AlphaFoldDB" id="A0A4U3LAQ0"/>
<keyword evidence="2" id="KW-1003">Cell membrane</keyword>
<evidence type="ECO:0000256" key="6">
    <source>
        <dbReference type="SAM" id="Phobius"/>
    </source>
</evidence>
<dbReference type="OrthoDB" id="1123508at2"/>
<feature type="transmembrane region" description="Helical" evidence="6">
    <location>
        <begin position="257"/>
        <end position="279"/>
    </location>
</feature>
<protein>
    <submittedName>
        <fullName evidence="7">Flippase-like domain-containing protein</fullName>
    </submittedName>
</protein>
<sequence length="300" mass="34114">MNSSLKKWLFLLLKIAVTTICLLYVIKKIDWATSWATFQRSNVFWLIAATLLIFSSKVVAAFRLNIYFKNINVFLSNKNNLRLYWLGMYYNVFLPGGVGGDGYKVFVLNKTYQHPVKLLTAAVLLDRVSGVAGIGVLTAAYYFGVFGGENYSWWLLASVLPGLFIYYFIVKIFFPSFIKSFWSTFWMGLAVQSIQVISVYCLLNALHLKGHDTEYILIFLLSSLVAFLPFTIGGFGAREVVFIWGSKQFVLNQSESVCISLLFYLISVAISLPGMYWVYNKALKEENKEVIVEEKSSYSS</sequence>